<dbReference type="SUPFAM" id="SSF48179">
    <property type="entry name" value="6-phosphogluconate dehydrogenase C-terminal domain-like"/>
    <property type="match status" value="1"/>
</dbReference>
<evidence type="ECO:0000256" key="17">
    <source>
        <dbReference type="PIRSR" id="PIRSR000114-3"/>
    </source>
</evidence>
<dbReference type="GO" id="GO:0006650">
    <property type="term" value="P:glycerophospholipid metabolic process"/>
    <property type="evidence" value="ECO:0007669"/>
    <property type="project" value="UniProtKB-UniRule"/>
</dbReference>
<keyword evidence="9 14" id="KW-1208">Phospholipid metabolism</keyword>
<dbReference type="InterPro" id="IPR036291">
    <property type="entry name" value="NAD(P)-bd_dom_sf"/>
</dbReference>
<evidence type="ECO:0000256" key="2">
    <source>
        <dbReference type="ARBA" id="ARBA00022516"/>
    </source>
</evidence>
<evidence type="ECO:0000256" key="11">
    <source>
        <dbReference type="ARBA" id="ARBA00066687"/>
    </source>
</evidence>
<feature type="binding site" evidence="17">
    <location>
        <position position="141"/>
    </location>
    <ligand>
        <name>NAD(+)</name>
        <dbReference type="ChEBI" id="CHEBI:57540"/>
    </ligand>
</feature>
<feature type="binding site" evidence="14">
    <location>
        <position position="19"/>
    </location>
    <ligand>
        <name>NADPH</name>
        <dbReference type="ChEBI" id="CHEBI:57783"/>
    </ligand>
</feature>
<keyword evidence="4 14" id="KW-0521">NADP</keyword>
<evidence type="ECO:0000256" key="15">
    <source>
        <dbReference type="PIRSR" id="PIRSR000114-1"/>
    </source>
</evidence>
<dbReference type="SUPFAM" id="SSF51735">
    <property type="entry name" value="NAD(P)-binding Rossmann-fold domains"/>
    <property type="match status" value="1"/>
</dbReference>
<dbReference type="InterPro" id="IPR006109">
    <property type="entry name" value="G3P_DH_NAD-dep_C"/>
</dbReference>
<keyword evidence="6 14" id="KW-0520">NAD</keyword>
<evidence type="ECO:0000259" key="19">
    <source>
        <dbReference type="Pfam" id="PF01210"/>
    </source>
</evidence>
<dbReference type="PRINTS" id="PR00077">
    <property type="entry name" value="GPDHDRGNASE"/>
</dbReference>
<dbReference type="HAMAP" id="MF_00394">
    <property type="entry name" value="NAD_Glyc3P_dehydrog"/>
    <property type="match status" value="1"/>
</dbReference>
<dbReference type="Pfam" id="PF07479">
    <property type="entry name" value="NAD_Gly3P_dh_C"/>
    <property type="match status" value="1"/>
</dbReference>
<sequence>MSAPLTAKGGIGVIGAGAWGTALAQMLASDGRDVALWARESEVVDAVNNDHRNPVYLPSASLAPTIRASSDLAEFSALDTLLIVTPAQHLGSIMGELSDYAGDAVLCAKGIEAGSGRLMAEVARVAAPKARLSVISGPTFAHEVAAGLPTAVTLACAGGEAQWQRLSIEIARPSFRPYYSDDMIGAEIGGAVKNVLAIACGVVDGLQLGQNARAATIARGYAEMLRFGLARGAQAETLSGLCGLGDLVLTCSSTSSRNFSLGRALAEGTPAAELMANRRTVAEGAHTAPVLKGLAQDMGIAMPITEAVCALLAGETTAPDMVSSVLARPLKSEVEAMPAQGDTA</sequence>
<evidence type="ECO:0000256" key="1">
    <source>
        <dbReference type="ARBA" id="ARBA00011009"/>
    </source>
</evidence>
<dbReference type="EMBL" id="BMIP01000002">
    <property type="protein sequence ID" value="GGD65321.1"/>
    <property type="molecule type" value="Genomic_DNA"/>
</dbReference>
<feature type="active site" description="Proton acceptor" evidence="14 15">
    <location>
        <position position="193"/>
    </location>
</feature>
<dbReference type="GO" id="GO:0051287">
    <property type="term" value="F:NAD binding"/>
    <property type="evidence" value="ECO:0007669"/>
    <property type="project" value="InterPro"/>
</dbReference>
<evidence type="ECO:0000256" key="6">
    <source>
        <dbReference type="ARBA" id="ARBA00023027"/>
    </source>
</evidence>
<evidence type="ECO:0000313" key="22">
    <source>
        <dbReference type="Proteomes" id="UP000612349"/>
    </source>
</evidence>
<feature type="binding site" evidence="14">
    <location>
        <position position="257"/>
    </location>
    <ligand>
        <name>sn-glycerol 3-phosphate</name>
        <dbReference type="ChEBI" id="CHEBI:57597"/>
    </ligand>
</feature>
<comment type="subcellular location">
    <subcellularLocation>
        <location evidence="14">Cytoplasm</location>
    </subcellularLocation>
</comment>
<dbReference type="Pfam" id="PF01210">
    <property type="entry name" value="NAD_Gly3P_dh_N"/>
    <property type="match status" value="1"/>
</dbReference>
<feature type="binding site" evidence="14">
    <location>
        <position position="258"/>
    </location>
    <ligand>
        <name>sn-glycerol 3-phosphate</name>
        <dbReference type="ChEBI" id="CHEBI:57597"/>
    </ligand>
</feature>
<evidence type="ECO:0000259" key="20">
    <source>
        <dbReference type="Pfam" id="PF07479"/>
    </source>
</evidence>
<dbReference type="OrthoDB" id="9812273at2"/>
<comment type="pathway">
    <text evidence="14">Membrane lipid metabolism; glycerophospholipid metabolism.</text>
</comment>
<feature type="binding site" evidence="16">
    <location>
        <position position="109"/>
    </location>
    <ligand>
        <name>substrate</name>
    </ligand>
</feature>
<feature type="binding site" evidence="17">
    <location>
        <position position="257"/>
    </location>
    <ligand>
        <name>NAD(+)</name>
        <dbReference type="ChEBI" id="CHEBI:57540"/>
    </ligand>
</feature>
<feature type="domain" description="Glycerol-3-phosphate dehydrogenase NAD-dependent N-terminal" evidence="19">
    <location>
        <begin position="11"/>
        <end position="157"/>
    </location>
</feature>
<comment type="caution">
    <text evidence="21">The sequence shown here is derived from an EMBL/GenBank/DDBJ whole genome shotgun (WGS) entry which is preliminary data.</text>
</comment>
<dbReference type="GO" id="GO:0046168">
    <property type="term" value="P:glycerol-3-phosphate catabolic process"/>
    <property type="evidence" value="ECO:0007669"/>
    <property type="project" value="InterPro"/>
</dbReference>
<reference evidence="21" key="2">
    <citation type="submission" date="2020-09" db="EMBL/GenBank/DDBJ databases">
        <authorList>
            <person name="Sun Q."/>
            <person name="Zhou Y."/>
        </authorList>
    </citation>
    <scope>NUCLEOTIDE SEQUENCE</scope>
    <source>
        <strain evidence="21">CGMCC 1.15360</strain>
    </source>
</reference>
<dbReference type="PROSITE" id="PS00957">
    <property type="entry name" value="NAD_G3PDH"/>
    <property type="match status" value="1"/>
</dbReference>
<feature type="binding site" evidence="17">
    <location>
        <begin position="15"/>
        <end position="20"/>
    </location>
    <ligand>
        <name>NAD(+)</name>
        <dbReference type="ChEBI" id="CHEBI:57540"/>
    </ligand>
</feature>
<evidence type="ECO:0000256" key="16">
    <source>
        <dbReference type="PIRSR" id="PIRSR000114-2"/>
    </source>
</evidence>
<feature type="binding site" evidence="14">
    <location>
        <position position="257"/>
    </location>
    <ligand>
        <name>NADPH</name>
        <dbReference type="ChEBI" id="CHEBI:57783"/>
    </ligand>
</feature>
<dbReference type="Proteomes" id="UP000612349">
    <property type="component" value="Unassembled WGS sequence"/>
</dbReference>
<dbReference type="Gene3D" id="3.40.50.720">
    <property type="entry name" value="NAD(P)-binding Rossmann-like Domain"/>
    <property type="match status" value="1"/>
</dbReference>
<evidence type="ECO:0000256" key="9">
    <source>
        <dbReference type="ARBA" id="ARBA00023264"/>
    </source>
</evidence>
<feature type="binding site" evidence="14">
    <location>
        <position position="109"/>
    </location>
    <ligand>
        <name>sn-glycerol 3-phosphate</name>
        <dbReference type="ChEBI" id="CHEBI:57597"/>
    </ligand>
</feature>
<evidence type="ECO:0000256" key="3">
    <source>
        <dbReference type="ARBA" id="ARBA00022741"/>
    </source>
</evidence>
<comment type="similarity">
    <text evidence="1 14 18">Belongs to the NAD-dependent glycerol-3-phosphate dehydrogenase family.</text>
</comment>
<keyword evidence="22" id="KW-1185">Reference proteome</keyword>
<feature type="binding site" evidence="14">
    <location>
        <position position="56"/>
    </location>
    <ligand>
        <name>NADPH</name>
        <dbReference type="ChEBI" id="CHEBI:57783"/>
    </ligand>
</feature>
<evidence type="ECO:0000256" key="12">
    <source>
        <dbReference type="ARBA" id="ARBA00069372"/>
    </source>
</evidence>
<dbReference type="InterPro" id="IPR008927">
    <property type="entry name" value="6-PGluconate_DH-like_C_sf"/>
</dbReference>
<gene>
    <name evidence="14 21" type="primary">gpsA</name>
    <name evidence="21" type="ORF">GCM10010990_13520</name>
</gene>
<evidence type="ECO:0000256" key="18">
    <source>
        <dbReference type="RuleBase" id="RU000437"/>
    </source>
</evidence>
<dbReference type="EC" id="1.1.1.94" evidence="11 14"/>
<feature type="binding site" evidence="14">
    <location>
        <position position="193"/>
    </location>
    <ligand>
        <name>sn-glycerol 3-phosphate</name>
        <dbReference type="ChEBI" id="CHEBI:57597"/>
    </ligand>
</feature>
<dbReference type="RefSeq" id="WP_066775436.1">
    <property type="nucleotide sequence ID" value="NZ_BMIP01000002.1"/>
</dbReference>
<dbReference type="InterPro" id="IPR013328">
    <property type="entry name" value="6PGD_dom2"/>
</dbReference>
<evidence type="ECO:0000256" key="7">
    <source>
        <dbReference type="ARBA" id="ARBA00023098"/>
    </source>
</evidence>
<dbReference type="InterPro" id="IPR011128">
    <property type="entry name" value="G3P_DH_NAD-dep_N"/>
</dbReference>
<feature type="binding site" evidence="14">
    <location>
        <position position="109"/>
    </location>
    <ligand>
        <name>NADPH</name>
        <dbReference type="ChEBI" id="CHEBI:57783"/>
    </ligand>
</feature>
<feature type="binding site" evidence="14">
    <location>
        <position position="283"/>
    </location>
    <ligand>
        <name>NADPH</name>
        <dbReference type="ChEBI" id="CHEBI:57783"/>
    </ligand>
</feature>
<dbReference type="NCBIfam" id="NF000942">
    <property type="entry name" value="PRK00094.1-4"/>
    <property type="match status" value="1"/>
</dbReference>
<feature type="binding site" evidence="14">
    <location>
        <position position="246"/>
    </location>
    <ligand>
        <name>sn-glycerol 3-phosphate</name>
        <dbReference type="ChEBI" id="CHEBI:57597"/>
    </ligand>
</feature>
<dbReference type="GO" id="GO:0005829">
    <property type="term" value="C:cytosol"/>
    <property type="evidence" value="ECO:0007669"/>
    <property type="project" value="TreeGrafter"/>
</dbReference>
<evidence type="ECO:0000256" key="10">
    <source>
        <dbReference type="ARBA" id="ARBA00052716"/>
    </source>
</evidence>
<dbReference type="GO" id="GO:0047952">
    <property type="term" value="F:glycerol-3-phosphate dehydrogenase [NAD(P)+] activity"/>
    <property type="evidence" value="ECO:0007669"/>
    <property type="project" value="UniProtKB-UniRule"/>
</dbReference>
<accession>A0A916YX20</accession>
<dbReference type="FunFam" id="3.40.50.720:FF:000019">
    <property type="entry name" value="Glycerol-3-phosphate dehydrogenase [NAD(P)+]"/>
    <property type="match status" value="1"/>
</dbReference>
<comment type="catalytic activity">
    <reaction evidence="14">
        <text>sn-glycerol 3-phosphate + NAD(+) = dihydroxyacetone phosphate + NADH + H(+)</text>
        <dbReference type="Rhea" id="RHEA:11092"/>
        <dbReference type="ChEBI" id="CHEBI:15378"/>
        <dbReference type="ChEBI" id="CHEBI:57540"/>
        <dbReference type="ChEBI" id="CHEBI:57597"/>
        <dbReference type="ChEBI" id="CHEBI:57642"/>
        <dbReference type="ChEBI" id="CHEBI:57945"/>
        <dbReference type="EC" id="1.1.1.94"/>
    </reaction>
</comment>
<comment type="catalytic activity">
    <reaction evidence="10">
        <text>sn-glycerol 3-phosphate + NADP(+) = dihydroxyacetone phosphate + NADPH + H(+)</text>
        <dbReference type="Rhea" id="RHEA:11096"/>
        <dbReference type="ChEBI" id="CHEBI:15378"/>
        <dbReference type="ChEBI" id="CHEBI:57597"/>
        <dbReference type="ChEBI" id="CHEBI:57642"/>
        <dbReference type="ChEBI" id="CHEBI:57783"/>
        <dbReference type="ChEBI" id="CHEBI:58349"/>
        <dbReference type="EC" id="1.1.1.94"/>
    </reaction>
    <physiologicalReaction direction="right-to-left" evidence="10">
        <dbReference type="Rhea" id="RHEA:11098"/>
    </physiologicalReaction>
</comment>
<name>A0A916YX20_9SPHN</name>
<dbReference type="PANTHER" id="PTHR11728">
    <property type="entry name" value="GLYCEROL-3-PHOSPHATE DEHYDROGENASE"/>
    <property type="match status" value="1"/>
</dbReference>
<feature type="domain" description="Glycerol-3-phosphate dehydrogenase NAD-dependent C-terminal" evidence="20">
    <location>
        <begin position="182"/>
        <end position="322"/>
    </location>
</feature>
<keyword evidence="5 14" id="KW-0560">Oxidoreductase</keyword>
<evidence type="ECO:0000256" key="13">
    <source>
        <dbReference type="ARBA" id="ARBA00080511"/>
    </source>
</evidence>
<comment type="caution">
    <text evidence="14">Lacks conserved residue(s) required for the propagation of feature annotation.</text>
</comment>
<dbReference type="NCBIfam" id="NF000940">
    <property type="entry name" value="PRK00094.1-2"/>
    <property type="match status" value="1"/>
</dbReference>
<dbReference type="PANTHER" id="PTHR11728:SF1">
    <property type="entry name" value="GLYCEROL-3-PHOSPHATE DEHYDROGENASE [NAD(+)] 2, CHLOROPLASTIC"/>
    <property type="match status" value="1"/>
</dbReference>
<keyword evidence="3 14" id="KW-0547">Nucleotide-binding</keyword>
<dbReference type="GO" id="GO:0005975">
    <property type="term" value="P:carbohydrate metabolic process"/>
    <property type="evidence" value="ECO:0007669"/>
    <property type="project" value="InterPro"/>
</dbReference>
<dbReference type="GO" id="GO:0008654">
    <property type="term" value="P:phospholipid biosynthetic process"/>
    <property type="evidence" value="ECO:0007669"/>
    <property type="project" value="UniProtKB-KW"/>
</dbReference>
<evidence type="ECO:0000256" key="8">
    <source>
        <dbReference type="ARBA" id="ARBA00023209"/>
    </source>
</evidence>
<evidence type="ECO:0000313" key="21">
    <source>
        <dbReference type="EMBL" id="GGD65321.1"/>
    </source>
</evidence>
<protein>
    <recommendedName>
        <fullName evidence="12 14">Glycerol-3-phosphate dehydrogenase [NAD(P)+]</fullName>
        <ecNumber evidence="11 14">1.1.1.94</ecNumber>
    </recommendedName>
    <alternativeName>
        <fullName evidence="14">NAD(P)(+)-dependent glycerol-3-phosphate dehydrogenase</fullName>
    </alternativeName>
    <alternativeName>
        <fullName evidence="13 14">NAD(P)H-dependent dihydroxyacetone-phosphate reductase</fullName>
    </alternativeName>
</protein>
<feature type="binding site" evidence="14">
    <location>
        <position position="137"/>
    </location>
    <ligand>
        <name>sn-glycerol 3-phosphate</name>
        <dbReference type="ChEBI" id="CHEBI:57597"/>
    </ligand>
</feature>
<feature type="binding site" evidence="14">
    <location>
        <position position="139"/>
    </location>
    <ligand>
        <name>sn-glycerol 3-phosphate</name>
        <dbReference type="ChEBI" id="CHEBI:57597"/>
    </ligand>
</feature>
<comment type="function">
    <text evidence="14">Catalyzes the reduction of the glycolytic intermediate dihydroxyacetone phosphate (DHAP) to sn-glycerol 3-phosphate (G3P), the key precursor for phospholipid synthesis.</text>
</comment>
<feature type="binding site" evidence="16">
    <location>
        <begin position="257"/>
        <end position="258"/>
    </location>
    <ligand>
        <name>substrate</name>
    </ligand>
</feature>
<feature type="binding site" evidence="14">
    <location>
        <position position="39"/>
    </location>
    <ligand>
        <name>NADPH</name>
        <dbReference type="ChEBI" id="CHEBI:57783"/>
    </ligand>
</feature>
<dbReference type="GO" id="GO:0046167">
    <property type="term" value="P:glycerol-3-phosphate biosynthetic process"/>
    <property type="evidence" value="ECO:0007669"/>
    <property type="project" value="UniProtKB-UniRule"/>
</dbReference>
<keyword evidence="8 14" id="KW-0594">Phospholipid biosynthesis</keyword>
<feature type="binding site" evidence="14">
    <location>
        <position position="256"/>
    </location>
    <ligand>
        <name>sn-glycerol 3-phosphate</name>
        <dbReference type="ChEBI" id="CHEBI:57597"/>
    </ligand>
</feature>
<proteinExistence type="inferred from homology"/>
<evidence type="ECO:0000256" key="5">
    <source>
        <dbReference type="ARBA" id="ARBA00023002"/>
    </source>
</evidence>
<dbReference type="FunFam" id="1.10.1040.10:FF:000001">
    <property type="entry name" value="Glycerol-3-phosphate dehydrogenase [NAD(P)+]"/>
    <property type="match status" value="1"/>
</dbReference>
<feature type="binding site" evidence="14">
    <location>
        <position position="141"/>
    </location>
    <ligand>
        <name>NADPH</name>
        <dbReference type="ChEBI" id="CHEBI:57783"/>
    </ligand>
</feature>
<keyword evidence="14" id="KW-0963">Cytoplasm</keyword>
<dbReference type="AlphaFoldDB" id="A0A916YX20"/>
<evidence type="ECO:0000256" key="14">
    <source>
        <dbReference type="HAMAP-Rule" id="MF_00394"/>
    </source>
</evidence>
<dbReference type="Gene3D" id="1.10.1040.10">
    <property type="entry name" value="N-(1-d-carboxylethyl)-l-norvaline Dehydrogenase, domain 2"/>
    <property type="match status" value="1"/>
</dbReference>
<reference evidence="21" key="1">
    <citation type="journal article" date="2014" name="Int. J. Syst. Evol. Microbiol.">
        <title>Complete genome sequence of Corynebacterium casei LMG S-19264T (=DSM 44701T), isolated from a smear-ripened cheese.</title>
        <authorList>
            <consortium name="US DOE Joint Genome Institute (JGI-PGF)"/>
            <person name="Walter F."/>
            <person name="Albersmeier A."/>
            <person name="Kalinowski J."/>
            <person name="Ruckert C."/>
        </authorList>
    </citation>
    <scope>NUCLEOTIDE SEQUENCE</scope>
    <source>
        <strain evidence="21">CGMCC 1.15360</strain>
    </source>
</reference>
<keyword evidence="2 14" id="KW-0444">Lipid biosynthesis</keyword>
<keyword evidence="7 14" id="KW-0443">Lipid metabolism</keyword>
<dbReference type="PIRSF" id="PIRSF000114">
    <property type="entry name" value="Glycerol-3-P_dh"/>
    <property type="match status" value="1"/>
</dbReference>
<evidence type="ECO:0000256" key="4">
    <source>
        <dbReference type="ARBA" id="ARBA00022857"/>
    </source>
</evidence>
<feature type="binding site" evidence="14">
    <location>
        <position position="281"/>
    </location>
    <ligand>
        <name>NADPH</name>
        <dbReference type="ChEBI" id="CHEBI:57783"/>
    </ligand>
</feature>
<dbReference type="InterPro" id="IPR006168">
    <property type="entry name" value="G3P_DH_NAD-dep"/>
</dbReference>
<organism evidence="21 22">
    <name type="scientific">Croceicoccus mobilis</name>
    <dbReference type="NCBI Taxonomy" id="1703339"/>
    <lineage>
        <taxon>Bacteria</taxon>
        <taxon>Pseudomonadati</taxon>
        <taxon>Pseudomonadota</taxon>
        <taxon>Alphaproteobacteria</taxon>
        <taxon>Sphingomonadales</taxon>
        <taxon>Erythrobacteraceae</taxon>
        <taxon>Croceicoccus</taxon>
    </lineage>
</organism>